<dbReference type="PROSITE" id="PS51819">
    <property type="entry name" value="VOC"/>
    <property type="match status" value="1"/>
</dbReference>
<dbReference type="GO" id="GO:0046491">
    <property type="term" value="P:L-methylmalonyl-CoA metabolic process"/>
    <property type="evidence" value="ECO:0007669"/>
    <property type="project" value="TreeGrafter"/>
</dbReference>
<name>A0AA38RIY9_9PEZI</name>
<keyword evidence="1" id="KW-0479">Metal-binding</keyword>
<comment type="caution">
    <text evidence="3">The sequence shown here is derived from an EMBL/GenBank/DDBJ whole genome shotgun (WGS) entry which is preliminary data.</text>
</comment>
<dbReference type="GO" id="GO:0046872">
    <property type="term" value="F:metal ion binding"/>
    <property type="evidence" value="ECO:0007669"/>
    <property type="project" value="UniProtKB-KW"/>
</dbReference>
<reference evidence="3" key="1">
    <citation type="submission" date="2022-07" db="EMBL/GenBank/DDBJ databases">
        <title>Fungi with potential for degradation of polypropylene.</title>
        <authorList>
            <person name="Gostincar C."/>
        </authorList>
    </citation>
    <scope>NUCLEOTIDE SEQUENCE</scope>
    <source>
        <strain evidence="3">EXF-13287</strain>
    </source>
</reference>
<dbReference type="GO" id="GO:0005739">
    <property type="term" value="C:mitochondrion"/>
    <property type="evidence" value="ECO:0007669"/>
    <property type="project" value="TreeGrafter"/>
</dbReference>
<dbReference type="GO" id="GO:0004493">
    <property type="term" value="F:methylmalonyl-CoA epimerase activity"/>
    <property type="evidence" value="ECO:0007669"/>
    <property type="project" value="TreeGrafter"/>
</dbReference>
<proteinExistence type="predicted"/>
<dbReference type="InterPro" id="IPR051785">
    <property type="entry name" value="MMCE/EMCE_epimerase"/>
</dbReference>
<dbReference type="Pfam" id="PF00903">
    <property type="entry name" value="Glyoxalase"/>
    <property type="match status" value="1"/>
</dbReference>
<dbReference type="InterPro" id="IPR004360">
    <property type="entry name" value="Glyas_Fos-R_dOase_dom"/>
</dbReference>
<dbReference type="PANTHER" id="PTHR43048:SF3">
    <property type="entry name" value="METHYLMALONYL-COA EPIMERASE, MITOCHONDRIAL"/>
    <property type="match status" value="1"/>
</dbReference>
<dbReference type="EMBL" id="JANBVN010000069">
    <property type="protein sequence ID" value="KAJ9150611.1"/>
    <property type="molecule type" value="Genomic_DNA"/>
</dbReference>
<feature type="domain" description="VOC" evidence="2">
    <location>
        <begin position="180"/>
        <end position="315"/>
    </location>
</feature>
<gene>
    <name evidence="3" type="ORF">NKR19_g5194</name>
</gene>
<dbReference type="AlphaFoldDB" id="A0AA38RIY9"/>
<dbReference type="FunFam" id="3.10.180.10:FF:000034">
    <property type="entry name" value="Glyoxalase/Bleomycin resistance protein/Dihydroxybiphenyl dioxygenase"/>
    <property type="match status" value="1"/>
</dbReference>
<evidence type="ECO:0000313" key="3">
    <source>
        <dbReference type="EMBL" id="KAJ9150611.1"/>
    </source>
</evidence>
<dbReference type="Proteomes" id="UP001174691">
    <property type="component" value="Unassembled WGS sequence"/>
</dbReference>
<dbReference type="InterPro" id="IPR029068">
    <property type="entry name" value="Glyas_Bleomycin-R_OHBP_Dase"/>
</dbReference>
<accession>A0AA38RIY9</accession>
<dbReference type="InterPro" id="IPR037523">
    <property type="entry name" value="VOC_core"/>
</dbReference>
<dbReference type="Gene3D" id="3.10.180.10">
    <property type="entry name" value="2,3-Dihydroxybiphenyl 1,2-Dioxygenase, domain 1"/>
    <property type="match status" value="2"/>
</dbReference>
<organism evidence="3 4">
    <name type="scientific">Coniochaeta hoffmannii</name>
    <dbReference type="NCBI Taxonomy" id="91930"/>
    <lineage>
        <taxon>Eukaryota</taxon>
        <taxon>Fungi</taxon>
        <taxon>Dikarya</taxon>
        <taxon>Ascomycota</taxon>
        <taxon>Pezizomycotina</taxon>
        <taxon>Sordariomycetes</taxon>
        <taxon>Sordariomycetidae</taxon>
        <taxon>Coniochaetales</taxon>
        <taxon>Coniochaetaceae</taxon>
        <taxon>Coniochaeta</taxon>
    </lineage>
</organism>
<keyword evidence="4" id="KW-1185">Reference proteome</keyword>
<evidence type="ECO:0000259" key="2">
    <source>
        <dbReference type="PROSITE" id="PS51819"/>
    </source>
</evidence>
<dbReference type="SUPFAM" id="SSF54593">
    <property type="entry name" value="Glyoxalase/Bleomycin resistance protein/Dihydroxybiphenyl dioxygenase"/>
    <property type="match status" value="2"/>
</dbReference>
<dbReference type="PANTHER" id="PTHR43048">
    <property type="entry name" value="METHYLMALONYL-COA EPIMERASE"/>
    <property type="match status" value="1"/>
</dbReference>
<protein>
    <submittedName>
        <fullName evidence="3">Oxidoreductase</fullName>
    </submittedName>
</protein>
<evidence type="ECO:0000256" key="1">
    <source>
        <dbReference type="ARBA" id="ARBA00022723"/>
    </source>
</evidence>
<evidence type="ECO:0000313" key="4">
    <source>
        <dbReference type="Proteomes" id="UP001174691"/>
    </source>
</evidence>
<sequence>MSFTVAQPGRIPLPIINSPSKVQLDRLIYVIASHPDLAKFKEFAKDFGFIEEAREQDTIYYRGYGKDLCCYAASKSADGEKHFEGAAYVAKTEQDFQKAAALFGASPVSENLGPCGGKRVSLSSPSGTKIHILWGVKERPAPVKPLSATEIQKGATNTALEKHRKGDFQRFKLGPAMVHKLGHYGYVTAKFDEDVAFYTQNFNFCPSDVLFEVSPDNNQETDALTFMHLDQGKEYSDHHTLFLSRAPPTFQDPAGHKLHHASFEVEDFDTQLLGHEYLLSRGYSPIWGVGRHIYGSQIFDYWKDTSGFAIEHYADGDMVNEDNPTGRETSEGPASMYIWGPVRPEGGVA</sequence>